<dbReference type="EMBL" id="JACDUM010000002">
    <property type="protein sequence ID" value="MBA2860458.1"/>
    <property type="molecule type" value="Genomic_DNA"/>
</dbReference>
<dbReference type="InterPro" id="IPR005479">
    <property type="entry name" value="CPAse_ATP-bd"/>
</dbReference>
<evidence type="ECO:0000313" key="7">
    <source>
        <dbReference type="EMBL" id="MBA2860458.1"/>
    </source>
</evidence>
<evidence type="ECO:0000313" key="8">
    <source>
        <dbReference type="Proteomes" id="UP000568063"/>
    </source>
</evidence>
<dbReference type="Proteomes" id="UP000568063">
    <property type="component" value="Unassembled WGS sequence"/>
</dbReference>
<evidence type="ECO:0000256" key="1">
    <source>
        <dbReference type="ARBA" id="ARBA00001936"/>
    </source>
</evidence>
<name>A0A7J9PCF2_METMI</name>
<evidence type="ECO:0000256" key="4">
    <source>
        <dbReference type="ARBA" id="ARBA00022840"/>
    </source>
</evidence>
<keyword evidence="4 5" id="KW-0067">ATP-binding</keyword>
<dbReference type="RefSeq" id="WP_181521778.1">
    <property type="nucleotide sequence ID" value="NZ_JACDUM010000002.1"/>
</dbReference>
<dbReference type="AlphaFoldDB" id="A0A7J9PCF2"/>
<reference evidence="7 8" key="1">
    <citation type="submission" date="2020-07" db="EMBL/GenBank/DDBJ databases">
        <title>Genomic Encyclopedia of Type Strains, Phase IV (KMG-V): Genome sequencing to study the core and pangenomes of soil and plant-associated prokaryotes.</title>
        <authorList>
            <person name="Whitman W."/>
        </authorList>
    </citation>
    <scope>NUCLEOTIDE SEQUENCE [LARGE SCALE GENOMIC DNA]</scope>
    <source>
        <strain evidence="7 8">C9</strain>
    </source>
</reference>
<evidence type="ECO:0000256" key="2">
    <source>
        <dbReference type="ARBA" id="ARBA00022598"/>
    </source>
</evidence>
<dbReference type="InterPro" id="IPR013815">
    <property type="entry name" value="ATP_grasp_subdomain_1"/>
</dbReference>
<dbReference type="GO" id="GO:0016874">
    <property type="term" value="F:ligase activity"/>
    <property type="evidence" value="ECO:0007669"/>
    <property type="project" value="UniProtKB-KW"/>
</dbReference>
<dbReference type="InterPro" id="IPR016185">
    <property type="entry name" value="PreATP-grasp_dom_sf"/>
</dbReference>
<comment type="caution">
    <text evidence="7">The sequence shown here is derived from an EMBL/GenBank/DDBJ whole genome shotgun (WGS) entry which is preliminary data.</text>
</comment>
<comment type="cofactor">
    <cofactor evidence="1">
        <name>Mn(2+)</name>
        <dbReference type="ChEBI" id="CHEBI:29035"/>
    </cofactor>
</comment>
<evidence type="ECO:0000259" key="6">
    <source>
        <dbReference type="PROSITE" id="PS50975"/>
    </source>
</evidence>
<proteinExistence type="predicted"/>
<dbReference type="InterPro" id="IPR052032">
    <property type="entry name" value="ATP-dep_AA_Ligase"/>
</dbReference>
<evidence type="ECO:0000256" key="3">
    <source>
        <dbReference type="ARBA" id="ARBA00022741"/>
    </source>
</evidence>
<dbReference type="Gene3D" id="3.30.470.20">
    <property type="entry name" value="ATP-grasp fold, B domain"/>
    <property type="match status" value="1"/>
</dbReference>
<dbReference type="PROSITE" id="PS50975">
    <property type="entry name" value="ATP_GRASP"/>
    <property type="match status" value="1"/>
</dbReference>
<protein>
    <submittedName>
        <fullName evidence="7">Biotin carboxylase</fullName>
    </submittedName>
</protein>
<dbReference type="Gene3D" id="3.30.1490.20">
    <property type="entry name" value="ATP-grasp fold, A domain"/>
    <property type="match status" value="1"/>
</dbReference>
<evidence type="ECO:0000256" key="5">
    <source>
        <dbReference type="PROSITE-ProRule" id="PRU00409"/>
    </source>
</evidence>
<dbReference type="GO" id="GO:0005524">
    <property type="term" value="F:ATP binding"/>
    <property type="evidence" value="ECO:0007669"/>
    <property type="project" value="UniProtKB-UniRule"/>
</dbReference>
<dbReference type="PANTHER" id="PTHR43585">
    <property type="entry name" value="FUMIPYRROLE BIOSYNTHESIS PROTEIN C"/>
    <property type="match status" value="1"/>
</dbReference>
<dbReference type="SUPFAM" id="SSF56059">
    <property type="entry name" value="Glutathione synthetase ATP-binding domain-like"/>
    <property type="match status" value="1"/>
</dbReference>
<keyword evidence="3 5" id="KW-0547">Nucleotide-binding</keyword>
<feature type="domain" description="ATP-grasp" evidence="6">
    <location>
        <begin position="107"/>
        <end position="304"/>
    </location>
</feature>
<sequence length="398" mass="45087">MKKILLLGGSIQQIPAIEYAKKKGYFTVLCDYLMDNPGQDYADKFYCVSTTDKEAVLTVAKSEMVDGVVAYASDPAAPTAAYVAEKLGLPTNPYDSVEILSYKDKFREFLSENNLNCPKAKTFSSFADAKKEISQFTFPIMVKPVDSSGSKGVSKIEDFEDFEDAYDRALENSRNKNVIVEEYIMKDHEFMIAGDCFVINGKVVYWGLLNSHRDKHVNPYVPVGTSYPIFISDARLELVKIETQKLFDLLNIKFGAFNIEIMIDKNDNLYFIEMGPRNGGNMIPDLLKMATGVDMIAATIECAMGKRYIINQYTAKNMFFSTYVLHSNKNGIFKDVLYSSEFEGNIVKKVIYKRKNDPVEYFDGANKAVGIIFIKFNSMGEMLRIMDEPEKWINVLVE</sequence>
<keyword evidence="2" id="KW-0436">Ligase</keyword>
<accession>A0A7J9PCF2</accession>
<organism evidence="7 8">
    <name type="scientific">Methanococcus maripaludis</name>
    <name type="common">Methanococcus deltae</name>
    <dbReference type="NCBI Taxonomy" id="39152"/>
    <lineage>
        <taxon>Archaea</taxon>
        <taxon>Methanobacteriati</taxon>
        <taxon>Methanobacteriota</taxon>
        <taxon>Methanomada group</taxon>
        <taxon>Methanococci</taxon>
        <taxon>Methanococcales</taxon>
        <taxon>Methanococcaceae</taxon>
        <taxon>Methanococcus</taxon>
    </lineage>
</organism>
<dbReference type="Pfam" id="PF02786">
    <property type="entry name" value="CPSase_L_D2"/>
    <property type="match status" value="1"/>
</dbReference>
<dbReference type="SUPFAM" id="SSF52440">
    <property type="entry name" value="PreATP-grasp domain"/>
    <property type="match status" value="1"/>
</dbReference>
<dbReference type="PANTHER" id="PTHR43585:SF2">
    <property type="entry name" value="ATP-GRASP ENZYME FSQD"/>
    <property type="match status" value="1"/>
</dbReference>
<gene>
    <name evidence="7" type="ORF">HNP91_001273</name>
</gene>
<dbReference type="InterPro" id="IPR011761">
    <property type="entry name" value="ATP-grasp"/>
</dbReference>
<dbReference type="GO" id="GO:0046872">
    <property type="term" value="F:metal ion binding"/>
    <property type="evidence" value="ECO:0007669"/>
    <property type="project" value="InterPro"/>
</dbReference>
<dbReference type="Gene3D" id="3.40.50.20">
    <property type="match status" value="1"/>
</dbReference>